<protein>
    <recommendedName>
        <fullName evidence="2">Glycosyltransferase 2-like domain-containing protein</fullName>
    </recommendedName>
</protein>
<gene>
    <name evidence="3" type="ORF">A3G00_01245</name>
</gene>
<keyword evidence="1" id="KW-0812">Transmembrane</keyword>
<evidence type="ECO:0000256" key="1">
    <source>
        <dbReference type="SAM" id="Phobius"/>
    </source>
</evidence>
<accession>A0A1F6MTZ4</accession>
<feature type="transmembrane region" description="Helical" evidence="1">
    <location>
        <begin position="270"/>
        <end position="290"/>
    </location>
</feature>
<proteinExistence type="predicted"/>
<evidence type="ECO:0000313" key="4">
    <source>
        <dbReference type="Proteomes" id="UP000178347"/>
    </source>
</evidence>
<dbReference type="PANTHER" id="PTHR43179:SF7">
    <property type="entry name" value="RHAMNOSYLTRANSFERASE WBBL"/>
    <property type="match status" value="1"/>
</dbReference>
<name>A0A1F6MTZ4_9BACT</name>
<organism evidence="3 4">
    <name type="scientific">Candidatus Magasanikbacteria bacterium RIFCSPLOWO2_12_FULL_43_12</name>
    <dbReference type="NCBI Taxonomy" id="1798692"/>
    <lineage>
        <taxon>Bacteria</taxon>
        <taxon>Candidatus Magasanikiibacteriota</taxon>
    </lineage>
</organism>
<dbReference type="InterPro" id="IPR001173">
    <property type="entry name" value="Glyco_trans_2-like"/>
</dbReference>
<dbReference type="AlphaFoldDB" id="A0A1F6MTZ4"/>
<sequence length="294" mass="34382">MELSIITVTWNSEKRIAEQIKSATEACQGVEYEQIIIDNNSSDQTVMVVETRNIASLRLIVNTENAGFGAANNQAVKISHGEFIQHLPEESAGFILFLNPDMRLEPGSMLKILRWMREKKDVGIASCKLVDADGKFNCEAGPRRFPKVWEQVCLLLKLPHIFPSLLNNYLMKDFNSDSEQEVDSVRGSFMLVRRELIDKLGWGFDPRYFFWFEDVDLCREAKRLGFKVVYTPIVSCVDYFGQSFKQRTSIWKQKIFSRSMLTYFQKWEPWWKWIWIAIFRPVGIFFAWLVEVFK</sequence>
<dbReference type="Pfam" id="PF00535">
    <property type="entry name" value="Glycos_transf_2"/>
    <property type="match status" value="1"/>
</dbReference>
<feature type="domain" description="Glycosyltransferase 2-like" evidence="2">
    <location>
        <begin position="4"/>
        <end position="136"/>
    </location>
</feature>
<dbReference type="InterPro" id="IPR029044">
    <property type="entry name" value="Nucleotide-diphossugar_trans"/>
</dbReference>
<keyword evidence="1" id="KW-1133">Transmembrane helix</keyword>
<keyword evidence="1" id="KW-0472">Membrane</keyword>
<dbReference type="EMBL" id="MFQN01000012">
    <property type="protein sequence ID" value="OGH74903.1"/>
    <property type="molecule type" value="Genomic_DNA"/>
</dbReference>
<reference evidence="3 4" key="1">
    <citation type="journal article" date="2016" name="Nat. Commun.">
        <title>Thousands of microbial genomes shed light on interconnected biogeochemical processes in an aquifer system.</title>
        <authorList>
            <person name="Anantharaman K."/>
            <person name="Brown C.T."/>
            <person name="Hug L.A."/>
            <person name="Sharon I."/>
            <person name="Castelle C.J."/>
            <person name="Probst A.J."/>
            <person name="Thomas B.C."/>
            <person name="Singh A."/>
            <person name="Wilkins M.J."/>
            <person name="Karaoz U."/>
            <person name="Brodie E.L."/>
            <person name="Williams K.H."/>
            <person name="Hubbard S.S."/>
            <person name="Banfield J.F."/>
        </authorList>
    </citation>
    <scope>NUCLEOTIDE SEQUENCE [LARGE SCALE GENOMIC DNA]</scope>
</reference>
<evidence type="ECO:0000259" key="2">
    <source>
        <dbReference type="Pfam" id="PF00535"/>
    </source>
</evidence>
<dbReference type="Proteomes" id="UP000178347">
    <property type="component" value="Unassembled WGS sequence"/>
</dbReference>
<comment type="caution">
    <text evidence="3">The sequence shown here is derived from an EMBL/GenBank/DDBJ whole genome shotgun (WGS) entry which is preliminary data.</text>
</comment>
<dbReference type="CDD" id="cd04186">
    <property type="entry name" value="GT_2_like_c"/>
    <property type="match status" value="1"/>
</dbReference>
<dbReference type="Gene3D" id="3.90.550.10">
    <property type="entry name" value="Spore Coat Polysaccharide Biosynthesis Protein SpsA, Chain A"/>
    <property type="match status" value="1"/>
</dbReference>
<evidence type="ECO:0000313" key="3">
    <source>
        <dbReference type="EMBL" id="OGH74903.1"/>
    </source>
</evidence>
<dbReference type="SUPFAM" id="SSF53448">
    <property type="entry name" value="Nucleotide-diphospho-sugar transferases"/>
    <property type="match status" value="1"/>
</dbReference>
<dbReference type="STRING" id="1798692.A3G00_01245"/>
<dbReference type="PANTHER" id="PTHR43179">
    <property type="entry name" value="RHAMNOSYLTRANSFERASE WBBL"/>
    <property type="match status" value="1"/>
</dbReference>